<dbReference type="Proteomes" id="UP000621670">
    <property type="component" value="Unassembled WGS sequence"/>
</dbReference>
<comment type="caution">
    <text evidence="1">The sequence shown here is derived from an EMBL/GenBank/DDBJ whole genome shotgun (WGS) entry which is preliminary data.</text>
</comment>
<dbReference type="RefSeq" id="WP_166137417.1">
    <property type="nucleotide sequence ID" value="NZ_JAAOBY010000006.1"/>
</dbReference>
<dbReference type="EMBL" id="JACRUM010000006">
    <property type="protein sequence ID" value="MBC5864019.1"/>
    <property type="molecule type" value="Genomic_DNA"/>
</dbReference>
<accession>A0ABR7JHQ5</accession>
<organism evidence="1 2">
    <name type="scientific">Flavobacterium turcicum</name>
    <dbReference type="NCBI Taxonomy" id="2764718"/>
    <lineage>
        <taxon>Bacteria</taxon>
        <taxon>Pseudomonadati</taxon>
        <taxon>Bacteroidota</taxon>
        <taxon>Flavobacteriia</taxon>
        <taxon>Flavobacteriales</taxon>
        <taxon>Flavobacteriaceae</taxon>
        <taxon>Flavobacterium</taxon>
    </lineage>
</organism>
<evidence type="ECO:0000313" key="2">
    <source>
        <dbReference type="Proteomes" id="UP000621670"/>
    </source>
</evidence>
<gene>
    <name evidence="1" type="ORF">H8R26_11355</name>
</gene>
<name>A0ABR7JHQ5_9FLAO</name>
<dbReference type="PROSITE" id="PS51257">
    <property type="entry name" value="PROKAR_LIPOPROTEIN"/>
    <property type="match status" value="1"/>
</dbReference>
<protein>
    <recommendedName>
        <fullName evidence="3">Lipoprotein</fullName>
    </recommendedName>
</protein>
<reference evidence="1 2" key="1">
    <citation type="submission" date="2020-08" db="EMBL/GenBank/DDBJ databases">
        <title>Description of novel Flavobacterium F-400 isolate.</title>
        <authorList>
            <person name="Saticioglu I."/>
            <person name="Duman M."/>
            <person name="Altun S."/>
        </authorList>
    </citation>
    <scope>NUCLEOTIDE SEQUENCE [LARGE SCALE GENOMIC DNA]</scope>
    <source>
        <strain evidence="1 2">F-400</strain>
    </source>
</reference>
<proteinExistence type="predicted"/>
<keyword evidence="2" id="KW-1185">Reference proteome</keyword>
<evidence type="ECO:0008006" key="3">
    <source>
        <dbReference type="Google" id="ProtNLM"/>
    </source>
</evidence>
<sequence>MKQFLLIAISFLVFSCKKANSPADENVLYYEQPQPIHDAELTQIPLKFRGVFVNSDSVHLTISEKMILREFDRKFRIHKTELDSLKQEFDFKNDKYFFKGDNRAFIAKNIGDSIEFVHTEIDTVFIFSKTQKAKRFNGKLVLNYKDSLYWAVNTIDLAKNVLYWKTLGTKDDVRRMDSLTQVKSIPIDSLTYLAKPTRNEFKTFINLKRLQSDEVFKKSNK</sequence>
<evidence type="ECO:0000313" key="1">
    <source>
        <dbReference type="EMBL" id="MBC5864019.1"/>
    </source>
</evidence>